<evidence type="ECO:0000313" key="1">
    <source>
        <dbReference type="EMBL" id="GGQ80781.1"/>
    </source>
</evidence>
<reference evidence="1" key="1">
    <citation type="journal article" date="2014" name="Int. J. Syst. Evol. Microbiol.">
        <title>Complete genome sequence of Corynebacterium casei LMG S-19264T (=DSM 44701T), isolated from a smear-ripened cheese.</title>
        <authorList>
            <consortium name="US DOE Joint Genome Institute (JGI-PGF)"/>
            <person name="Walter F."/>
            <person name="Albersmeier A."/>
            <person name="Kalinowski J."/>
            <person name="Ruckert C."/>
        </authorList>
    </citation>
    <scope>NUCLEOTIDE SEQUENCE</scope>
    <source>
        <strain evidence="1">JCM 3131</strain>
    </source>
</reference>
<proteinExistence type="predicted"/>
<organism evidence="1 2">
    <name type="scientific">Streptomyces ruber</name>
    <dbReference type="NCBI Taxonomy" id="83378"/>
    <lineage>
        <taxon>Bacteria</taxon>
        <taxon>Bacillati</taxon>
        <taxon>Actinomycetota</taxon>
        <taxon>Actinomycetes</taxon>
        <taxon>Kitasatosporales</taxon>
        <taxon>Streptomycetaceae</taxon>
        <taxon>Streptomyces</taxon>
    </lineage>
</organism>
<dbReference type="EMBL" id="BMQK01000018">
    <property type="protein sequence ID" value="GGQ80781.1"/>
    <property type="molecule type" value="Genomic_DNA"/>
</dbReference>
<reference evidence="1" key="2">
    <citation type="submission" date="2020-09" db="EMBL/GenBank/DDBJ databases">
        <authorList>
            <person name="Sun Q."/>
            <person name="Ohkuma M."/>
        </authorList>
    </citation>
    <scope>NUCLEOTIDE SEQUENCE</scope>
    <source>
        <strain evidence="1">JCM 3131</strain>
    </source>
</reference>
<protein>
    <submittedName>
        <fullName evidence="1">Uncharacterized protein</fullName>
    </submittedName>
</protein>
<dbReference type="RefSeq" id="WP_268245694.1">
    <property type="nucleotide sequence ID" value="NZ_BMQK01000018.1"/>
</dbReference>
<gene>
    <name evidence="1" type="ORF">GCM10010145_58130</name>
</gene>
<sequence>MSGSVIPSDRFRAAVRAGAVDGQRDIPGFTRGPGAKYART</sequence>
<dbReference type="AlphaFoldDB" id="A0A918EW51"/>
<accession>A0A918EW51</accession>
<evidence type="ECO:0000313" key="2">
    <source>
        <dbReference type="Proteomes" id="UP000620156"/>
    </source>
</evidence>
<name>A0A918EW51_9ACTN</name>
<keyword evidence="2" id="KW-1185">Reference proteome</keyword>
<dbReference type="Proteomes" id="UP000620156">
    <property type="component" value="Unassembled WGS sequence"/>
</dbReference>
<comment type="caution">
    <text evidence="1">The sequence shown here is derived from an EMBL/GenBank/DDBJ whole genome shotgun (WGS) entry which is preliminary data.</text>
</comment>